<name>A0ABU1NBP9_9BURK</name>
<proteinExistence type="predicted"/>
<sequence>MPVPSIAEAQMSKSVTHNKGSVAWLGDRANGAARYARASARTSAEPREKKVRSDWITAMRARKAVQAKIAEAFGRYVDGAGPGPTDEQLLTFARLAIAEHRLERRLRWPPPILPSRGAQP</sequence>
<evidence type="ECO:0000313" key="1">
    <source>
        <dbReference type="EMBL" id="MDR6535849.1"/>
    </source>
</evidence>
<comment type="caution">
    <text evidence="1">The sequence shown here is derived from an EMBL/GenBank/DDBJ whole genome shotgun (WGS) entry which is preliminary data.</text>
</comment>
<dbReference type="EMBL" id="JAVDRF010000003">
    <property type="protein sequence ID" value="MDR6535849.1"/>
    <property type="molecule type" value="Genomic_DNA"/>
</dbReference>
<organism evidence="1 2">
    <name type="scientific">Variovorax soli</name>
    <dbReference type="NCBI Taxonomy" id="376815"/>
    <lineage>
        <taxon>Bacteria</taxon>
        <taxon>Pseudomonadati</taxon>
        <taxon>Pseudomonadota</taxon>
        <taxon>Betaproteobacteria</taxon>
        <taxon>Burkholderiales</taxon>
        <taxon>Comamonadaceae</taxon>
        <taxon>Variovorax</taxon>
    </lineage>
</organism>
<reference evidence="1 2" key="1">
    <citation type="submission" date="2023-07" db="EMBL/GenBank/DDBJ databases">
        <title>Sorghum-associated microbial communities from plants grown in Nebraska, USA.</title>
        <authorList>
            <person name="Schachtman D."/>
        </authorList>
    </citation>
    <scope>NUCLEOTIDE SEQUENCE [LARGE SCALE GENOMIC DNA]</scope>
    <source>
        <strain evidence="1 2">DS1781</strain>
    </source>
</reference>
<accession>A0ABU1NBP9</accession>
<dbReference type="Proteomes" id="UP001184230">
    <property type="component" value="Unassembled WGS sequence"/>
</dbReference>
<protein>
    <submittedName>
        <fullName evidence="1">Uncharacterized protein</fullName>
    </submittedName>
</protein>
<keyword evidence="2" id="KW-1185">Reference proteome</keyword>
<gene>
    <name evidence="1" type="ORF">J2739_001619</name>
</gene>
<evidence type="ECO:0000313" key="2">
    <source>
        <dbReference type="Proteomes" id="UP001184230"/>
    </source>
</evidence>